<evidence type="ECO:0000313" key="3">
    <source>
        <dbReference type="Proteomes" id="UP000799118"/>
    </source>
</evidence>
<sequence length="316" mass="36155">MFHLVRSGNHGIIFAILCIGKPLISPFIQQDMWSIPHVVEATNADYLRMKSLKSLEGSSFRMDILSGNLVQYIINEFQKARAGLGDISTESPEYQYEEKQSLFTKILTGLVGDFPLIYYAVITLLNPTSISVSTIASLQQSAILLRWLFWDIFYQADLIRRSVSRVQNLYDMEKNIQVMKDGDLPYPSEKQSVKGMGFELRLNISGGERQRLVASRTFMRFHSDQIKFVAVDEPSSALDPEGELELFNNLREARTNKTMIFVTHRFGHLTKYADKILCMKEGKVEEFGTHVELMAKEGEYCKMYNIQAKAFETLES</sequence>
<dbReference type="SUPFAM" id="SSF52540">
    <property type="entry name" value="P-loop containing nucleoside triphosphate hydrolases"/>
    <property type="match status" value="1"/>
</dbReference>
<dbReference type="GO" id="GO:0015421">
    <property type="term" value="F:ABC-type oligopeptide transporter activity"/>
    <property type="evidence" value="ECO:0007669"/>
    <property type="project" value="TreeGrafter"/>
</dbReference>
<dbReference type="OrthoDB" id="6500128at2759"/>
<accession>A0A6A4I2X4</accession>
<protein>
    <submittedName>
        <fullName evidence="2">P-loop containing nucleoside triphosphate hydrolase protein</fullName>
    </submittedName>
</protein>
<name>A0A6A4I2X4_9AGAR</name>
<feature type="domain" description="ABC transporter" evidence="1">
    <location>
        <begin position="87"/>
        <end position="306"/>
    </location>
</feature>
<reference evidence="2" key="1">
    <citation type="journal article" date="2019" name="Environ. Microbiol.">
        <title>Fungal ecological strategies reflected in gene transcription - a case study of two litter decomposers.</title>
        <authorList>
            <person name="Barbi F."/>
            <person name="Kohler A."/>
            <person name="Barry K."/>
            <person name="Baskaran P."/>
            <person name="Daum C."/>
            <person name="Fauchery L."/>
            <person name="Ihrmark K."/>
            <person name="Kuo A."/>
            <person name="LaButti K."/>
            <person name="Lipzen A."/>
            <person name="Morin E."/>
            <person name="Grigoriev I.V."/>
            <person name="Henrissat B."/>
            <person name="Lindahl B."/>
            <person name="Martin F."/>
        </authorList>
    </citation>
    <scope>NUCLEOTIDE SEQUENCE</scope>
    <source>
        <strain evidence="2">JB14</strain>
    </source>
</reference>
<keyword evidence="3" id="KW-1185">Reference proteome</keyword>
<dbReference type="InterPro" id="IPR039421">
    <property type="entry name" value="Type_1_exporter"/>
</dbReference>
<dbReference type="InterPro" id="IPR003439">
    <property type="entry name" value="ABC_transporter-like_ATP-bd"/>
</dbReference>
<evidence type="ECO:0000259" key="1">
    <source>
        <dbReference type="PROSITE" id="PS50893"/>
    </source>
</evidence>
<dbReference type="PROSITE" id="PS50893">
    <property type="entry name" value="ABC_TRANSPORTER_2"/>
    <property type="match status" value="1"/>
</dbReference>
<dbReference type="InterPro" id="IPR027417">
    <property type="entry name" value="P-loop_NTPase"/>
</dbReference>
<dbReference type="PANTHER" id="PTHR43394">
    <property type="entry name" value="ATP-DEPENDENT PERMEASE MDL1, MITOCHONDRIAL"/>
    <property type="match status" value="1"/>
</dbReference>
<organism evidence="2 3">
    <name type="scientific">Gymnopus androsaceus JB14</name>
    <dbReference type="NCBI Taxonomy" id="1447944"/>
    <lineage>
        <taxon>Eukaryota</taxon>
        <taxon>Fungi</taxon>
        <taxon>Dikarya</taxon>
        <taxon>Basidiomycota</taxon>
        <taxon>Agaricomycotina</taxon>
        <taxon>Agaricomycetes</taxon>
        <taxon>Agaricomycetidae</taxon>
        <taxon>Agaricales</taxon>
        <taxon>Marasmiineae</taxon>
        <taxon>Omphalotaceae</taxon>
        <taxon>Gymnopus</taxon>
    </lineage>
</organism>
<evidence type="ECO:0000313" key="2">
    <source>
        <dbReference type="EMBL" id="KAE9403125.1"/>
    </source>
</evidence>
<proteinExistence type="predicted"/>
<dbReference type="Gene3D" id="3.40.50.300">
    <property type="entry name" value="P-loop containing nucleotide triphosphate hydrolases"/>
    <property type="match status" value="1"/>
</dbReference>
<dbReference type="Proteomes" id="UP000799118">
    <property type="component" value="Unassembled WGS sequence"/>
</dbReference>
<dbReference type="GO" id="GO:0016887">
    <property type="term" value="F:ATP hydrolysis activity"/>
    <property type="evidence" value="ECO:0007669"/>
    <property type="project" value="InterPro"/>
</dbReference>
<dbReference type="EMBL" id="ML769428">
    <property type="protein sequence ID" value="KAE9403125.1"/>
    <property type="molecule type" value="Genomic_DNA"/>
</dbReference>
<dbReference type="PANTHER" id="PTHR43394:SF1">
    <property type="entry name" value="ATP-BINDING CASSETTE SUB-FAMILY B MEMBER 10, MITOCHONDRIAL"/>
    <property type="match status" value="1"/>
</dbReference>
<keyword evidence="2" id="KW-0378">Hydrolase</keyword>
<dbReference type="GO" id="GO:0005524">
    <property type="term" value="F:ATP binding"/>
    <property type="evidence" value="ECO:0007669"/>
    <property type="project" value="InterPro"/>
</dbReference>
<dbReference type="AlphaFoldDB" id="A0A6A4I2X4"/>
<gene>
    <name evidence="2" type="ORF">BT96DRAFT_878944</name>
</gene>